<dbReference type="EMBL" id="JASCZI010031635">
    <property type="protein sequence ID" value="MED6127162.1"/>
    <property type="molecule type" value="Genomic_DNA"/>
</dbReference>
<proteinExistence type="predicted"/>
<dbReference type="Proteomes" id="UP001341840">
    <property type="component" value="Unassembled WGS sequence"/>
</dbReference>
<keyword evidence="2" id="KW-1185">Reference proteome</keyword>
<comment type="caution">
    <text evidence="1">The sequence shown here is derived from an EMBL/GenBank/DDBJ whole genome shotgun (WGS) entry which is preliminary data.</text>
</comment>
<name>A0ABU6RSS7_9FABA</name>
<evidence type="ECO:0000313" key="1">
    <source>
        <dbReference type="EMBL" id="MED6127162.1"/>
    </source>
</evidence>
<sequence length="145" mass="16576">MQKDQRRTYLFSRFRLRRSSGIPQSRRRLRCCYRLGLLLLKLGFDVESQSPVFQSLQNGVTENTEILGTETEILVPVSGQKHNTDFQSPSPSFLPYGFGWDIVVGAVGEGCEEGKHQCRGDRVRHWWLAAAGESHWGRSWYSTIA</sequence>
<organism evidence="1 2">
    <name type="scientific">Stylosanthes scabra</name>
    <dbReference type="NCBI Taxonomy" id="79078"/>
    <lineage>
        <taxon>Eukaryota</taxon>
        <taxon>Viridiplantae</taxon>
        <taxon>Streptophyta</taxon>
        <taxon>Embryophyta</taxon>
        <taxon>Tracheophyta</taxon>
        <taxon>Spermatophyta</taxon>
        <taxon>Magnoliopsida</taxon>
        <taxon>eudicotyledons</taxon>
        <taxon>Gunneridae</taxon>
        <taxon>Pentapetalae</taxon>
        <taxon>rosids</taxon>
        <taxon>fabids</taxon>
        <taxon>Fabales</taxon>
        <taxon>Fabaceae</taxon>
        <taxon>Papilionoideae</taxon>
        <taxon>50 kb inversion clade</taxon>
        <taxon>dalbergioids sensu lato</taxon>
        <taxon>Dalbergieae</taxon>
        <taxon>Pterocarpus clade</taxon>
        <taxon>Stylosanthes</taxon>
    </lineage>
</organism>
<evidence type="ECO:0000313" key="2">
    <source>
        <dbReference type="Proteomes" id="UP001341840"/>
    </source>
</evidence>
<reference evidence="1 2" key="1">
    <citation type="journal article" date="2023" name="Plants (Basel)">
        <title>Bridging the Gap: Combining Genomics and Transcriptomics Approaches to Understand Stylosanthes scabra, an Orphan Legume from the Brazilian Caatinga.</title>
        <authorList>
            <person name="Ferreira-Neto J.R.C."/>
            <person name="da Silva M.D."/>
            <person name="Binneck E."/>
            <person name="de Melo N.F."/>
            <person name="da Silva R.H."/>
            <person name="de Melo A.L.T.M."/>
            <person name="Pandolfi V."/>
            <person name="Bustamante F.O."/>
            <person name="Brasileiro-Vidal A.C."/>
            <person name="Benko-Iseppon A.M."/>
        </authorList>
    </citation>
    <scope>NUCLEOTIDE SEQUENCE [LARGE SCALE GENOMIC DNA]</scope>
    <source>
        <tissue evidence="1">Leaves</tissue>
    </source>
</reference>
<protein>
    <submittedName>
        <fullName evidence="1">Uncharacterized protein</fullName>
    </submittedName>
</protein>
<gene>
    <name evidence="1" type="ORF">PIB30_085472</name>
</gene>
<accession>A0ABU6RSS7</accession>